<dbReference type="RefSeq" id="WP_007571250.1">
    <property type="nucleotide sequence ID" value="NZ_CABKNL010000010.1"/>
</dbReference>
<dbReference type="EMBL" id="QRUU01000001">
    <property type="protein sequence ID" value="RGS00563.1"/>
    <property type="molecule type" value="Genomic_DNA"/>
</dbReference>
<proteinExistence type="predicted"/>
<dbReference type="GeneID" id="79858147"/>
<accession>A0A412GZV2</accession>
<name>A0A412GZV2_9BACT</name>
<dbReference type="EMBL" id="DYXD01000249">
    <property type="protein sequence ID" value="HJF08732.1"/>
    <property type="molecule type" value="Genomic_DNA"/>
</dbReference>
<evidence type="ECO:0000313" key="5">
    <source>
        <dbReference type="EMBL" id="RGS00563.1"/>
    </source>
</evidence>
<feature type="chain" id="PRO_5042367803" description="Dihydroorotase catalytic domain-containing protein" evidence="2">
    <location>
        <begin position="22"/>
        <end position="156"/>
    </location>
</feature>
<reference evidence="4" key="3">
    <citation type="submission" date="2021-09" db="EMBL/GenBank/DDBJ databases">
        <authorList>
            <person name="Gilroy R."/>
        </authorList>
    </citation>
    <scope>NUCLEOTIDE SEQUENCE</scope>
    <source>
        <strain evidence="4">CHK165-8395</strain>
    </source>
</reference>
<evidence type="ECO:0000259" key="3">
    <source>
        <dbReference type="Pfam" id="PF12890"/>
    </source>
</evidence>
<feature type="signal peptide" evidence="2">
    <location>
        <begin position="1"/>
        <end position="21"/>
    </location>
</feature>
<organism evidence="5 6">
    <name type="scientific">Phocaeicola coprocola</name>
    <dbReference type="NCBI Taxonomy" id="310298"/>
    <lineage>
        <taxon>Bacteria</taxon>
        <taxon>Pseudomonadati</taxon>
        <taxon>Bacteroidota</taxon>
        <taxon>Bacteroidia</taxon>
        <taxon>Bacteroidales</taxon>
        <taxon>Bacteroidaceae</taxon>
        <taxon>Phocaeicola</taxon>
    </lineage>
</organism>
<protein>
    <recommendedName>
        <fullName evidence="3">Dihydroorotase catalytic domain-containing protein</fullName>
    </recommendedName>
</protein>
<keyword evidence="1" id="KW-0665">Pyrimidine biosynthesis</keyword>
<keyword evidence="2" id="KW-0732">Signal</keyword>
<evidence type="ECO:0000313" key="6">
    <source>
        <dbReference type="Proteomes" id="UP000285864"/>
    </source>
</evidence>
<dbReference type="Pfam" id="PF12890">
    <property type="entry name" value="DHOase"/>
    <property type="match status" value="1"/>
</dbReference>
<gene>
    <name evidence="5" type="ORF">DWY20_00285</name>
    <name evidence="4" type="ORF">K8U81_11220</name>
</gene>
<comment type="caution">
    <text evidence="5">The sequence shown here is derived from an EMBL/GenBank/DDBJ whole genome shotgun (WGS) entry which is preliminary data.</text>
</comment>
<dbReference type="Proteomes" id="UP000718012">
    <property type="component" value="Unassembled WGS sequence"/>
</dbReference>
<evidence type="ECO:0000313" key="4">
    <source>
        <dbReference type="EMBL" id="HJF08732.1"/>
    </source>
</evidence>
<evidence type="ECO:0000256" key="2">
    <source>
        <dbReference type="SAM" id="SignalP"/>
    </source>
</evidence>
<keyword evidence="6" id="KW-1185">Reference proteome</keyword>
<reference evidence="4" key="2">
    <citation type="journal article" date="2021" name="PeerJ">
        <title>Extensive microbial diversity within the chicken gut microbiome revealed by metagenomics and culture.</title>
        <authorList>
            <person name="Gilroy R."/>
            <person name="Ravi A."/>
            <person name="Getino M."/>
            <person name="Pursley I."/>
            <person name="Horton D.L."/>
            <person name="Alikhan N.F."/>
            <person name="Baker D."/>
            <person name="Gharbi K."/>
            <person name="Hall N."/>
            <person name="Watson M."/>
            <person name="Adriaenssens E.M."/>
            <person name="Foster-Nyarko E."/>
            <person name="Jarju S."/>
            <person name="Secka A."/>
            <person name="Antonio M."/>
            <person name="Oren A."/>
            <person name="Chaudhuri R.R."/>
            <person name="La Ragione R."/>
            <person name="Hildebrand F."/>
            <person name="Pallen M.J."/>
        </authorList>
    </citation>
    <scope>NUCLEOTIDE SEQUENCE</scope>
    <source>
        <strain evidence="4">CHK165-8395</strain>
    </source>
</reference>
<sequence length="156" mass="17472">MKRRIFTAMAVLAFSAFGMNAQTLQSTTWKAYGISFKAPAGFNVEDDSEEGYIISTPTYYITVQLLEGEGIKRSELSQELKNIASDDEVTNQTPVTTFELPQFYGAQLKGNCETEQCIYSYLLTKDGSSGFYVSITYTDKQDNTPENILKSFSLEE</sequence>
<evidence type="ECO:0000256" key="1">
    <source>
        <dbReference type="ARBA" id="ARBA00022975"/>
    </source>
</evidence>
<reference evidence="5 6" key="1">
    <citation type="submission" date="2018-08" db="EMBL/GenBank/DDBJ databases">
        <title>A genome reference for cultivated species of the human gut microbiota.</title>
        <authorList>
            <person name="Zou Y."/>
            <person name="Xue W."/>
            <person name="Luo G."/>
        </authorList>
    </citation>
    <scope>NUCLEOTIDE SEQUENCE [LARGE SCALE GENOMIC DNA]</scope>
    <source>
        <strain evidence="5 6">AF24-2</strain>
    </source>
</reference>
<feature type="domain" description="Dihydroorotase catalytic" evidence="3">
    <location>
        <begin position="40"/>
        <end position="139"/>
    </location>
</feature>
<dbReference type="InterPro" id="IPR024403">
    <property type="entry name" value="DHOase_cat"/>
</dbReference>
<dbReference type="AlphaFoldDB" id="A0A412GZV2"/>
<dbReference type="Proteomes" id="UP000285864">
    <property type="component" value="Unassembled WGS sequence"/>
</dbReference>